<name>A0A251T443_HELAN</name>
<accession>A0A251T443</accession>
<dbReference type="EMBL" id="CM007901">
    <property type="protein sequence ID" value="OTG05917.1"/>
    <property type="molecule type" value="Genomic_DNA"/>
</dbReference>
<evidence type="ECO:0000313" key="3">
    <source>
        <dbReference type="Proteomes" id="UP000215914"/>
    </source>
</evidence>
<keyword evidence="3" id="KW-1185">Reference proteome</keyword>
<protein>
    <submittedName>
        <fullName evidence="2">Uncharacterized protein</fullName>
    </submittedName>
</protein>
<dbReference type="InParanoid" id="A0A251T443"/>
<dbReference type="Proteomes" id="UP000215914">
    <property type="component" value="Chromosome 12"/>
</dbReference>
<dbReference type="AlphaFoldDB" id="A0A251T443"/>
<proteinExistence type="predicted"/>
<evidence type="ECO:0000256" key="1">
    <source>
        <dbReference type="SAM" id="MobiDB-lite"/>
    </source>
</evidence>
<feature type="compositionally biased region" description="Basic residues" evidence="1">
    <location>
        <begin position="13"/>
        <end position="24"/>
    </location>
</feature>
<reference evidence="3" key="1">
    <citation type="journal article" date="2017" name="Nature">
        <title>The sunflower genome provides insights into oil metabolism, flowering and Asterid evolution.</title>
        <authorList>
            <person name="Badouin H."/>
            <person name="Gouzy J."/>
            <person name="Grassa C.J."/>
            <person name="Murat F."/>
            <person name="Staton S.E."/>
            <person name="Cottret L."/>
            <person name="Lelandais-Briere C."/>
            <person name="Owens G.L."/>
            <person name="Carrere S."/>
            <person name="Mayjonade B."/>
            <person name="Legrand L."/>
            <person name="Gill N."/>
            <person name="Kane N.C."/>
            <person name="Bowers J.E."/>
            <person name="Hubner S."/>
            <person name="Bellec A."/>
            <person name="Berard A."/>
            <person name="Berges H."/>
            <person name="Blanchet N."/>
            <person name="Boniface M.C."/>
            <person name="Brunel D."/>
            <person name="Catrice O."/>
            <person name="Chaidir N."/>
            <person name="Claudel C."/>
            <person name="Donnadieu C."/>
            <person name="Faraut T."/>
            <person name="Fievet G."/>
            <person name="Helmstetter N."/>
            <person name="King M."/>
            <person name="Knapp S.J."/>
            <person name="Lai Z."/>
            <person name="Le Paslier M.C."/>
            <person name="Lippi Y."/>
            <person name="Lorenzon L."/>
            <person name="Mandel J.R."/>
            <person name="Marage G."/>
            <person name="Marchand G."/>
            <person name="Marquand E."/>
            <person name="Bret-Mestries E."/>
            <person name="Morien E."/>
            <person name="Nambeesan S."/>
            <person name="Nguyen T."/>
            <person name="Pegot-Espagnet P."/>
            <person name="Pouilly N."/>
            <person name="Raftis F."/>
            <person name="Sallet E."/>
            <person name="Schiex T."/>
            <person name="Thomas J."/>
            <person name="Vandecasteele C."/>
            <person name="Vares D."/>
            <person name="Vear F."/>
            <person name="Vautrin S."/>
            <person name="Crespi M."/>
            <person name="Mangin B."/>
            <person name="Burke J.M."/>
            <person name="Salse J."/>
            <person name="Munos S."/>
            <person name="Vincourt P."/>
            <person name="Rieseberg L.H."/>
            <person name="Langlade N.B."/>
        </authorList>
    </citation>
    <scope>NUCLEOTIDE SEQUENCE [LARGE SCALE GENOMIC DNA]</scope>
    <source>
        <strain evidence="3">cv. SF193</strain>
    </source>
</reference>
<organism evidence="2 3">
    <name type="scientific">Helianthus annuus</name>
    <name type="common">Common sunflower</name>
    <dbReference type="NCBI Taxonomy" id="4232"/>
    <lineage>
        <taxon>Eukaryota</taxon>
        <taxon>Viridiplantae</taxon>
        <taxon>Streptophyta</taxon>
        <taxon>Embryophyta</taxon>
        <taxon>Tracheophyta</taxon>
        <taxon>Spermatophyta</taxon>
        <taxon>Magnoliopsida</taxon>
        <taxon>eudicotyledons</taxon>
        <taxon>Gunneridae</taxon>
        <taxon>Pentapetalae</taxon>
        <taxon>asterids</taxon>
        <taxon>campanulids</taxon>
        <taxon>Asterales</taxon>
        <taxon>Asteraceae</taxon>
        <taxon>Asteroideae</taxon>
        <taxon>Heliantheae alliance</taxon>
        <taxon>Heliantheae</taxon>
        <taxon>Helianthus</taxon>
    </lineage>
</organism>
<gene>
    <name evidence="2" type="ORF">HannXRQ_Chr12g0378931</name>
</gene>
<sequence length="53" mass="6070">MLMGPGPNPLTKTLHKKKKKKKTAHQIPPFLLCVCFFLGKTLDKHYLSPPQLR</sequence>
<feature type="region of interest" description="Disordered" evidence="1">
    <location>
        <begin position="1"/>
        <end position="24"/>
    </location>
</feature>
<evidence type="ECO:0000313" key="2">
    <source>
        <dbReference type="EMBL" id="OTG05917.1"/>
    </source>
</evidence>